<evidence type="ECO:0000313" key="3">
    <source>
        <dbReference type="Proteomes" id="UP000050509"/>
    </source>
</evidence>
<name>A0A0P9DFD6_9CHLR</name>
<organism evidence="2 3">
    <name type="scientific">Kouleothrix aurantiaca</name>
    <dbReference type="NCBI Taxonomy" id="186479"/>
    <lineage>
        <taxon>Bacteria</taxon>
        <taxon>Bacillati</taxon>
        <taxon>Chloroflexota</taxon>
        <taxon>Chloroflexia</taxon>
        <taxon>Chloroflexales</taxon>
        <taxon>Roseiflexineae</taxon>
        <taxon>Roseiflexaceae</taxon>
        <taxon>Kouleothrix</taxon>
    </lineage>
</organism>
<reference evidence="2 3" key="1">
    <citation type="submission" date="2015-09" db="EMBL/GenBank/DDBJ databases">
        <title>Draft genome sequence of Kouleothrix aurantiaca JCM 19913.</title>
        <authorList>
            <person name="Hemp J."/>
        </authorList>
    </citation>
    <scope>NUCLEOTIDE SEQUENCE [LARGE SCALE GENOMIC DNA]</scope>
    <source>
        <strain evidence="2 3">COM-B</strain>
    </source>
</reference>
<keyword evidence="1" id="KW-0472">Membrane</keyword>
<comment type="caution">
    <text evidence="2">The sequence shown here is derived from an EMBL/GenBank/DDBJ whole genome shotgun (WGS) entry which is preliminary data.</text>
</comment>
<feature type="transmembrane region" description="Helical" evidence="1">
    <location>
        <begin position="58"/>
        <end position="78"/>
    </location>
</feature>
<feature type="transmembrane region" description="Helical" evidence="1">
    <location>
        <begin position="6"/>
        <end position="37"/>
    </location>
</feature>
<evidence type="ECO:0000313" key="2">
    <source>
        <dbReference type="EMBL" id="KPV51873.1"/>
    </source>
</evidence>
<keyword evidence="1" id="KW-1133">Transmembrane helix</keyword>
<feature type="transmembrane region" description="Helical" evidence="1">
    <location>
        <begin position="90"/>
        <end position="116"/>
    </location>
</feature>
<gene>
    <name evidence="2" type="ORF">SE17_18765</name>
</gene>
<accession>A0A0P9DFD6</accession>
<dbReference type="EMBL" id="LJCR01000741">
    <property type="protein sequence ID" value="KPV51873.1"/>
    <property type="molecule type" value="Genomic_DNA"/>
</dbReference>
<keyword evidence="3" id="KW-1185">Reference proteome</keyword>
<protein>
    <submittedName>
        <fullName evidence="2">Uncharacterized protein</fullName>
    </submittedName>
</protein>
<dbReference type="AlphaFoldDB" id="A0A0P9DFD6"/>
<keyword evidence="1" id="KW-0812">Transmembrane</keyword>
<feature type="non-terminal residue" evidence="2">
    <location>
        <position position="118"/>
    </location>
</feature>
<evidence type="ECO:0000256" key="1">
    <source>
        <dbReference type="SAM" id="Phobius"/>
    </source>
</evidence>
<proteinExistence type="predicted"/>
<sequence>MSKIRFGFWAGIAGIATIMIVGGKTIWMVSLIIGLIIGLLSANNDSIKTPQEGARFGAINGAVAGALMLLGQLLRSLWIDPLAGQPVLDIGMGAVGSALVAGIIAIVITALVAAMLSA</sequence>
<dbReference type="Proteomes" id="UP000050509">
    <property type="component" value="Unassembled WGS sequence"/>
</dbReference>